<dbReference type="GO" id="GO:0007030">
    <property type="term" value="P:Golgi organization"/>
    <property type="evidence" value="ECO:0007669"/>
    <property type="project" value="TreeGrafter"/>
</dbReference>
<evidence type="ECO:0000256" key="1">
    <source>
        <dbReference type="ARBA" id="ARBA00004555"/>
    </source>
</evidence>
<comment type="subcellular location">
    <subcellularLocation>
        <location evidence="1">Golgi apparatus</location>
    </subcellularLocation>
</comment>
<keyword evidence="2" id="KW-0333">Golgi apparatus</keyword>
<dbReference type="PANTHER" id="PTHR18921">
    <property type="entry name" value="MYOSIN HEAVY CHAIN - RELATED"/>
    <property type="match status" value="1"/>
</dbReference>
<comment type="caution">
    <text evidence="5">The sequence shown here is derived from an EMBL/GenBank/DDBJ whole genome shotgun (WGS) entry which is preliminary data.</text>
</comment>
<feature type="region of interest" description="Disordered" evidence="4">
    <location>
        <begin position="1"/>
        <end position="22"/>
    </location>
</feature>
<gene>
    <name evidence="5" type="ORF">F2Q69_00006772</name>
</gene>
<reference evidence="5" key="1">
    <citation type="submission" date="2019-12" db="EMBL/GenBank/DDBJ databases">
        <title>Genome sequencing and annotation of Brassica cretica.</title>
        <authorList>
            <person name="Studholme D.J."/>
            <person name="Sarris P."/>
        </authorList>
    </citation>
    <scope>NUCLEOTIDE SEQUENCE</scope>
    <source>
        <strain evidence="5">PFS-109/04</strain>
        <tissue evidence="5">Leaf</tissue>
    </source>
</reference>
<accession>A0A8S9P4B6</accession>
<evidence type="ECO:0000313" key="5">
    <source>
        <dbReference type="EMBL" id="KAF3510030.1"/>
    </source>
</evidence>
<dbReference type="GO" id="GO:0006888">
    <property type="term" value="P:endoplasmic reticulum to Golgi vesicle-mediated transport"/>
    <property type="evidence" value="ECO:0007669"/>
    <property type="project" value="TreeGrafter"/>
</dbReference>
<protein>
    <submittedName>
        <fullName evidence="5">Uncharacterized protein</fullName>
    </submittedName>
</protein>
<dbReference type="GO" id="GO:0031267">
    <property type="term" value="F:small GTPase binding"/>
    <property type="evidence" value="ECO:0007669"/>
    <property type="project" value="TreeGrafter"/>
</dbReference>
<feature type="compositionally biased region" description="Basic and acidic residues" evidence="4">
    <location>
        <begin position="8"/>
        <end position="22"/>
    </location>
</feature>
<dbReference type="Proteomes" id="UP000712600">
    <property type="component" value="Unassembled WGS sequence"/>
</dbReference>
<keyword evidence="3" id="KW-0175">Coiled coil</keyword>
<sequence length="163" mass="19440">MEQSLQRLEMDLKETQREREKARQELKRLKQHLLERSAIEMKESEKMDEDTRLIEELRQTNEYQRSQISQLEKILKQPMASHEVNRLSNDNQFRKLKETIDDLNQRLANCLRTIESKKVELLNLQTALGQYYAEIEAKLVVAKDELMKLYTCLKDADERFGVI</sequence>
<evidence type="ECO:0000313" key="6">
    <source>
        <dbReference type="Proteomes" id="UP000712600"/>
    </source>
</evidence>
<name>A0A8S9P4B6_BRACR</name>
<evidence type="ECO:0000256" key="4">
    <source>
        <dbReference type="SAM" id="MobiDB-lite"/>
    </source>
</evidence>
<dbReference type="GO" id="GO:0005794">
    <property type="term" value="C:Golgi apparatus"/>
    <property type="evidence" value="ECO:0007669"/>
    <property type="project" value="UniProtKB-SubCell"/>
</dbReference>
<dbReference type="PANTHER" id="PTHR18921:SF2">
    <property type="entry name" value="THYROID RECEPTOR-INTERACTING PROTEIN 11"/>
    <property type="match status" value="1"/>
</dbReference>
<evidence type="ECO:0000256" key="3">
    <source>
        <dbReference type="ARBA" id="ARBA00023054"/>
    </source>
</evidence>
<evidence type="ECO:0000256" key="2">
    <source>
        <dbReference type="ARBA" id="ARBA00023034"/>
    </source>
</evidence>
<dbReference type="EMBL" id="QGKX02001521">
    <property type="protein sequence ID" value="KAF3510030.1"/>
    <property type="molecule type" value="Genomic_DNA"/>
</dbReference>
<proteinExistence type="predicted"/>
<organism evidence="5 6">
    <name type="scientific">Brassica cretica</name>
    <name type="common">Mustard</name>
    <dbReference type="NCBI Taxonomy" id="69181"/>
    <lineage>
        <taxon>Eukaryota</taxon>
        <taxon>Viridiplantae</taxon>
        <taxon>Streptophyta</taxon>
        <taxon>Embryophyta</taxon>
        <taxon>Tracheophyta</taxon>
        <taxon>Spermatophyta</taxon>
        <taxon>Magnoliopsida</taxon>
        <taxon>eudicotyledons</taxon>
        <taxon>Gunneridae</taxon>
        <taxon>Pentapetalae</taxon>
        <taxon>rosids</taxon>
        <taxon>malvids</taxon>
        <taxon>Brassicales</taxon>
        <taxon>Brassicaceae</taxon>
        <taxon>Brassiceae</taxon>
        <taxon>Brassica</taxon>
    </lineage>
</organism>
<dbReference type="AlphaFoldDB" id="A0A8S9P4B6"/>